<feature type="domain" description="RNase H type-1" evidence="1">
    <location>
        <begin position="1"/>
        <end position="52"/>
    </location>
</feature>
<dbReference type="InterPro" id="IPR002156">
    <property type="entry name" value="RNaseH_domain"/>
</dbReference>
<protein>
    <recommendedName>
        <fullName evidence="1">RNase H type-1 domain-containing protein</fullName>
    </recommendedName>
</protein>
<comment type="caution">
    <text evidence="2">The sequence shown here is derived from an EMBL/GenBank/DDBJ whole genome shotgun (WGS) entry which is preliminary data.</text>
</comment>
<dbReference type="EMBL" id="BARW01035588">
    <property type="protein sequence ID" value="GAJ21467.1"/>
    <property type="molecule type" value="Genomic_DNA"/>
</dbReference>
<name>X1VNP5_9ZZZZ</name>
<sequence>MELDIYTDGACRGNPGPAAIGLVIKKQGQIIGEYGQIIGQATNNQAEYQALI</sequence>
<dbReference type="SUPFAM" id="SSF53098">
    <property type="entry name" value="Ribonuclease H-like"/>
    <property type="match status" value="1"/>
</dbReference>
<organism evidence="2">
    <name type="scientific">marine sediment metagenome</name>
    <dbReference type="NCBI Taxonomy" id="412755"/>
    <lineage>
        <taxon>unclassified sequences</taxon>
        <taxon>metagenomes</taxon>
        <taxon>ecological metagenomes</taxon>
    </lineage>
</organism>
<accession>X1VNP5</accession>
<evidence type="ECO:0000259" key="1">
    <source>
        <dbReference type="PROSITE" id="PS50879"/>
    </source>
</evidence>
<gene>
    <name evidence="2" type="ORF">S12H4_55469</name>
</gene>
<proteinExistence type="predicted"/>
<dbReference type="InterPro" id="IPR036397">
    <property type="entry name" value="RNaseH_sf"/>
</dbReference>
<reference evidence="2" key="1">
    <citation type="journal article" date="2014" name="Front. Microbiol.">
        <title>High frequency of phylogenetically diverse reductive dehalogenase-homologous genes in deep subseafloor sedimentary metagenomes.</title>
        <authorList>
            <person name="Kawai M."/>
            <person name="Futagami T."/>
            <person name="Toyoda A."/>
            <person name="Takaki Y."/>
            <person name="Nishi S."/>
            <person name="Hori S."/>
            <person name="Arai W."/>
            <person name="Tsubouchi T."/>
            <person name="Morono Y."/>
            <person name="Uchiyama I."/>
            <person name="Ito T."/>
            <person name="Fujiyama A."/>
            <person name="Inagaki F."/>
            <person name="Takami H."/>
        </authorList>
    </citation>
    <scope>NUCLEOTIDE SEQUENCE</scope>
    <source>
        <strain evidence="2">Expedition CK06-06</strain>
    </source>
</reference>
<dbReference type="Pfam" id="PF00075">
    <property type="entry name" value="RNase_H"/>
    <property type="match status" value="1"/>
</dbReference>
<dbReference type="PROSITE" id="PS50879">
    <property type="entry name" value="RNASE_H_1"/>
    <property type="match status" value="1"/>
</dbReference>
<dbReference type="Gene3D" id="3.30.420.10">
    <property type="entry name" value="Ribonuclease H-like superfamily/Ribonuclease H"/>
    <property type="match status" value="1"/>
</dbReference>
<evidence type="ECO:0000313" key="2">
    <source>
        <dbReference type="EMBL" id="GAJ21467.1"/>
    </source>
</evidence>
<feature type="non-terminal residue" evidence="2">
    <location>
        <position position="52"/>
    </location>
</feature>
<dbReference type="GO" id="GO:0004523">
    <property type="term" value="F:RNA-DNA hybrid ribonuclease activity"/>
    <property type="evidence" value="ECO:0007669"/>
    <property type="project" value="InterPro"/>
</dbReference>
<dbReference type="GO" id="GO:0003676">
    <property type="term" value="F:nucleic acid binding"/>
    <property type="evidence" value="ECO:0007669"/>
    <property type="project" value="InterPro"/>
</dbReference>
<dbReference type="InterPro" id="IPR012337">
    <property type="entry name" value="RNaseH-like_sf"/>
</dbReference>
<dbReference type="AlphaFoldDB" id="X1VNP5"/>